<feature type="transmembrane region" description="Helical" evidence="1">
    <location>
        <begin position="21"/>
        <end position="40"/>
    </location>
</feature>
<evidence type="ECO:0000313" key="2">
    <source>
        <dbReference type="EMBL" id="OCA70520.1"/>
    </source>
</evidence>
<dbReference type="AlphaFoldDB" id="A0A1B8ZFY4"/>
<keyword evidence="1" id="KW-0472">Membrane</keyword>
<protein>
    <recommendedName>
        <fullName evidence="4">VanZ-like domain-containing protein</fullName>
    </recommendedName>
</protein>
<gene>
    <name evidence="2" type="ORF">BBI01_11215</name>
</gene>
<name>A0A1B8ZFY4_9FLAO</name>
<feature type="transmembrane region" description="Helical" evidence="1">
    <location>
        <begin position="60"/>
        <end position="78"/>
    </location>
</feature>
<feature type="transmembrane region" description="Helical" evidence="1">
    <location>
        <begin position="116"/>
        <end position="137"/>
    </location>
</feature>
<reference evidence="2 3" key="1">
    <citation type="submission" date="2016-07" db="EMBL/GenBank/DDBJ databases">
        <authorList>
            <person name="Jeong J.-J."/>
            <person name="Kim D.W."/>
            <person name="Sang M.K."/>
            <person name="Choi I.-G."/>
            <person name="Kim K.D."/>
        </authorList>
    </citation>
    <scope>NUCLEOTIDE SEQUENCE [LARGE SCALE GENOMIC DNA]</scope>
    <source>
        <strain evidence="2 3">UTM-3</strain>
    </source>
</reference>
<dbReference type="RefSeq" id="WP_065394935.1">
    <property type="nucleotide sequence ID" value="NZ_MAYH01000034.1"/>
</dbReference>
<organism evidence="2 3">
    <name type="scientific">Chryseobacterium artocarpi</name>
    <dbReference type="NCBI Taxonomy" id="1414727"/>
    <lineage>
        <taxon>Bacteria</taxon>
        <taxon>Pseudomonadati</taxon>
        <taxon>Bacteroidota</taxon>
        <taxon>Flavobacteriia</taxon>
        <taxon>Flavobacteriales</taxon>
        <taxon>Weeksellaceae</taxon>
        <taxon>Chryseobacterium group</taxon>
        <taxon>Chryseobacterium</taxon>
    </lineage>
</organism>
<keyword evidence="1" id="KW-0812">Transmembrane</keyword>
<dbReference type="OrthoDB" id="1257007at2"/>
<keyword evidence="3" id="KW-1185">Reference proteome</keyword>
<proteinExistence type="predicted"/>
<sequence>MTFNEIKKEIKLEIKTDKKVKAIWYWGLFSMIGVFILKWIRAKHMHLSEAQDFLQGTLPNFFAATGICVSIFVFYKLLFRTDASSSKKLIFSILFTFFGLILWEVIQFFMGSPMDIYDVLMTALGCILTAGFIKFLYSEKTSQKI</sequence>
<evidence type="ECO:0000313" key="3">
    <source>
        <dbReference type="Proteomes" id="UP000092651"/>
    </source>
</evidence>
<dbReference type="EMBL" id="MAYH01000034">
    <property type="protein sequence ID" value="OCA70520.1"/>
    <property type="molecule type" value="Genomic_DNA"/>
</dbReference>
<evidence type="ECO:0000256" key="1">
    <source>
        <dbReference type="SAM" id="Phobius"/>
    </source>
</evidence>
<dbReference type="Proteomes" id="UP000092651">
    <property type="component" value="Unassembled WGS sequence"/>
</dbReference>
<feature type="transmembrane region" description="Helical" evidence="1">
    <location>
        <begin position="90"/>
        <end position="110"/>
    </location>
</feature>
<comment type="caution">
    <text evidence="2">The sequence shown here is derived from an EMBL/GenBank/DDBJ whole genome shotgun (WGS) entry which is preliminary data.</text>
</comment>
<accession>A0A1B8ZFY4</accession>
<keyword evidence="1" id="KW-1133">Transmembrane helix</keyword>
<evidence type="ECO:0008006" key="4">
    <source>
        <dbReference type="Google" id="ProtNLM"/>
    </source>
</evidence>